<name>A2END6_TRIV3</name>
<evidence type="ECO:0000313" key="2">
    <source>
        <dbReference type="Proteomes" id="UP000001542"/>
    </source>
</evidence>
<dbReference type="Proteomes" id="UP000001542">
    <property type="component" value="Unassembled WGS sequence"/>
</dbReference>
<dbReference type="KEGG" id="tva:4763668"/>
<dbReference type="AlphaFoldDB" id="A2END6"/>
<accession>A2END6</accession>
<reference evidence="1" key="1">
    <citation type="submission" date="2006-10" db="EMBL/GenBank/DDBJ databases">
        <authorList>
            <person name="Amadeo P."/>
            <person name="Zhao Q."/>
            <person name="Wortman J."/>
            <person name="Fraser-Liggett C."/>
            <person name="Carlton J."/>
        </authorList>
    </citation>
    <scope>NUCLEOTIDE SEQUENCE</scope>
    <source>
        <strain evidence="1">G3</strain>
    </source>
</reference>
<evidence type="ECO:0000313" key="1">
    <source>
        <dbReference type="EMBL" id="EAY05806.1"/>
    </source>
</evidence>
<dbReference type="VEuPathDB" id="TrichDB:TVAGG3_0490630"/>
<proteinExistence type="predicted"/>
<sequence>MSDFVNHVDINLIIHRDSEDIKIGFPFDPNQDSIDSICAELVDALGLNHEEELSVRESIKSQLEQVLGESYGDLNTSSGHASTDLSDSFDEEVFSDPEYQALLQHQRAEITALEELHFKQQRDLMNGNLSPSSSHKAVDDLIVFS</sequence>
<reference evidence="1" key="2">
    <citation type="journal article" date="2007" name="Science">
        <title>Draft genome sequence of the sexually transmitted pathogen Trichomonas vaginalis.</title>
        <authorList>
            <person name="Carlton J.M."/>
            <person name="Hirt R.P."/>
            <person name="Silva J.C."/>
            <person name="Delcher A.L."/>
            <person name="Schatz M."/>
            <person name="Zhao Q."/>
            <person name="Wortman J.R."/>
            <person name="Bidwell S.L."/>
            <person name="Alsmark U.C.M."/>
            <person name="Besteiro S."/>
            <person name="Sicheritz-Ponten T."/>
            <person name="Noel C.J."/>
            <person name="Dacks J.B."/>
            <person name="Foster P.G."/>
            <person name="Simillion C."/>
            <person name="Van de Peer Y."/>
            <person name="Miranda-Saavedra D."/>
            <person name="Barton G.J."/>
            <person name="Westrop G.D."/>
            <person name="Mueller S."/>
            <person name="Dessi D."/>
            <person name="Fiori P.L."/>
            <person name="Ren Q."/>
            <person name="Paulsen I."/>
            <person name="Zhang H."/>
            <person name="Bastida-Corcuera F.D."/>
            <person name="Simoes-Barbosa A."/>
            <person name="Brown M.T."/>
            <person name="Hayes R.D."/>
            <person name="Mukherjee M."/>
            <person name="Okumura C.Y."/>
            <person name="Schneider R."/>
            <person name="Smith A.J."/>
            <person name="Vanacova S."/>
            <person name="Villalvazo M."/>
            <person name="Haas B.J."/>
            <person name="Pertea M."/>
            <person name="Feldblyum T.V."/>
            <person name="Utterback T.R."/>
            <person name="Shu C.L."/>
            <person name="Osoegawa K."/>
            <person name="de Jong P.J."/>
            <person name="Hrdy I."/>
            <person name="Horvathova L."/>
            <person name="Zubacova Z."/>
            <person name="Dolezal P."/>
            <person name="Malik S.B."/>
            <person name="Logsdon J.M. Jr."/>
            <person name="Henze K."/>
            <person name="Gupta A."/>
            <person name="Wang C.C."/>
            <person name="Dunne R.L."/>
            <person name="Upcroft J.A."/>
            <person name="Upcroft P."/>
            <person name="White O."/>
            <person name="Salzberg S.L."/>
            <person name="Tang P."/>
            <person name="Chiu C.-H."/>
            <person name="Lee Y.-S."/>
            <person name="Embley T.M."/>
            <person name="Coombs G.H."/>
            <person name="Mottram J.C."/>
            <person name="Tachezy J."/>
            <person name="Fraser-Liggett C.M."/>
            <person name="Johnson P.J."/>
        </authorList>
    </citation>
    <scope>NUCLEOTIDE SEQUENCE [LARGE SCALE GENOMIC DNA]</scope>
    <source>
        <strain evidence="1">G3</strain>
    </source>
</reference>
<gene>
    <name evidence="1" type="ORF">TVAG_202630</name>
</gene>
<dbReference type="RefSeq" id="XP_001318029.1">
    <property type="nucleotide sequence ID" value="XM_001317994.1"/>
</dbReference>
<protein>
    <submittedName>
        <fullName evidence="1">Uncharacterized protein</fullName>
    </submittedName>
</protein>
<dbReference type="InParanoid" id="A2END6"/>
<dbReference type="VEuPathDB" id="TrichDB:TVAG_202630"/>
<dbReference type="EMBL" id="DS113439">
    <property type="protein sequence ID" value="EAY05806.1"/>
    <property type="molecule type" value="Genomic_DNA"/>
</dbReference>
<keyword evidence="2" id="KW-1185">Reference proteome</keyword>
<organism evidence="1 2">
    <name type="scientific">Trichomonas vaginalis (strain ATCC PRA-98 / G3)</name>
    <dbReference type="NCBI Taxonomy" id="412133"/>
    <lineage>
        <taxon>Eukaryota</taxon>
        <taxon>Metamonada</taxon>
        <taxon>Parabasalia</taxon>
        <taxon>Trichomonadida</taxon>
        <taxon>Trichomonadidae</taxon>
        <taxon>Trichomonas</taxon>
    </lineage>
</organism>